<dbReference type="Proteomes" id="UP000179102">
    <property type="component" value="Unassembled WGS sequence"/>
</dbReference>
<gene>
    <name evidence="1" type="ORF">A2870_04725</name>
</gene>
<dbReference type="EMBL" id="MFAZ01000036">
    <property type="protein sequence ID" value="OGD86664.1"/>
    <property type="molecule type" value="Genomic_DNA"/>
</dbReference>
<sequence>MNDDNEFSTQTISPTLISQIVEALRNKAWGSIEIYIENHQVVQITERKITKIRGATQQNNVGKMPRINRFQLKIQKY</sequence>
<organism evidence="1 2">
    <name type="scientific">Candidatus Curtissbacteria bacterium RIFCSPHIGHO2_01_FULL_41_11</name>
    <dbReference type="NCBI Taxonomy" id="1797711"/>
    <lineage>
        <taxon>Bacteria</taxon>
        <taxon>Candidatus Curtissiibacteriota</taxon>
    </lineage>
</organism>
<evidence type="ECO:0000313" key="2">
    <source>
        <dbReference type="Proteomes" id="UP000179102"/>
    </source>
</evidence>
<reference evidence="1 2" key="1">
    <citation type="journal article" date="2016" name="Nat. Commun.">
        <title>Thousands of microbial genomes shed light on interconnected biogeochemical processes in an aquifer system.</title>
        <authorList>
            <person name="Anantharaman K."/>
            <person name="Brown C.T."/>
            <person name="Hug L.A."/>
            <person name="Sharon I."/>
            <person name="Castelle C.J."/>
            <person name="Probst A.J."/>
            <person name="Thomas B.C."/>
            <person name="Singh A."/>
            <person name="Wilkins M.J."/>
            <person name="Karaoz U."/>
            <person name="Brodie E.L."/>
            <person name="Williams K.H."/>
            <person name="Hubbard S.S."/>
            <person name="Banfield J.F."/>
        </authorList>
    </citation>
    <scope>NUCLEOTIDE SEQUENCE [LARGE SCALE GENOMIC DNA]</scope>
</reference>
<comment type="caution">
    <text evidence="1">The sequence shown here is derived from an EMBL/GenBank/DDBJ whole genome shotgun (WGS) entry which is preliminary data.</text>
</comment>
<name>A0A1F5G4C5_9BACT</name>
<evidence type="ECO:0008006" key="3">
    <source>
        <dbReference type="Google" id="ProtNLM"/>
    </source>
</evidence>
<proteinExistence type="predicted"/>
<accession>A0A1F5G4C5</accession>
<protein>
    <recommendedName>
        <fullName evidence="3">DUF2292 domain-containing protein</fullName>
    </recommendedName>
</protein>
<evidence type="ECO:0000313" key="1">
    <source>
        <dbReference type="EMBL" id="OGD86664.1"/>
    </source>
</evidence>
<dbReference type="AlphaFoldDB" id="A0A1F5G4C5"/>